<dbReference type="EMBL" id="QKWP01005241">
    <property type="protein sequence ID" value="RIB00118.1"/>
    <property type="molecule type" value="Genomic_DNA"/>
</dbReference>
<proteinExistence type="predicted"/>
<name>A0A397TT59_9GLOM</name>
<accession>A0A397TT59</accession>
<dbReference type="Proteomes" id="UP000266673">
    <property type="component" value="Unassembled WGS sequence"/>
</dbReference>
<evidence type="ECO:0008006" key="3">
    <source>
        <dbReference type="Google" id="ProtNLM"/>
    </source>
</evidence>
<dbReference type="SUPFAM" id="SSF56112">
    <property type="entry name" value="Protein kinase-like (PK-like)"/>
    <property type="match status" value="1"/>
</dbReference>
<dbReference type="OrthoDB" id="2417996at2759"/>
<dbReference type="InterPro" id="IPR011009">
    <property type="entry name" value="Kinase-like_dom_sf"/>
</dbReference>
<organism evidence="1 2">
    <name type="scientific">Gigaspora rosea</name>
    <dbReference type="NCBI Taxonomy" id="44941"/>
    <lineage>
        <taxon>Eukaryota</taxon>
        <taxon>Fungi</taxon>
        <taxon>Fungi incertae sedis</taxon>
        <taxon>Mucoromycota</taxon>
        <taxon>Glomeromycotina</taxon>
        <taxon>Glomeromycetes</taxon>
        <taxon>Diversisporales</taxon>
        <taxon>Gigasporaceae</taxon>
        <taxon>Gigaspora</taxon>
    </lineage>
</organism>
<dbReference type="Gene3D" id="3.30.200.20">
    <property type="entry name" value="Phosphorylase Kinase, domain 1"/>
    <property type="match status" value="1"/>
</dbReference>
<protein>
    <recommendedName>
        <fullName evidence="3">Protein kinase domain-containing protein</fullName>
    </recommendedName>
</protein>
<reference evidence="1 2" key="1">
    <citation type="submission" date="2018-06" db="EMBL/GenBank/DDBJ databases">
        <title>Comparative genomics reveals the genomic features of Rhizophagus irregularis, R. cerebriforme, R. diaphanum and Gigaspora rosea, and their symbiotic lifestyle signature.</title>
        <authorList>
            <person name="Morin E."/>
            <person name="San Clemente H."/>
            <person name="Chen E.C.H."/>
            <person name="De La Providencia I."/>
            <person name="Hainaut M."/>
            <person name="Kuo A."/>
            <person name="Kohler A."/>
            <person name="Murat C."/>
            <person name="Tang N."/>
            <person name="Roy S."/>
            <person name="Loubradou J."/>
            <person name="Henrissat B."/>
            <person name="Grigoriev I.V."/>
            <person name="Corradi N."/>
            <person name="Roux C."/>
            <person name="Martin F.M."/>
        </authorList>
    </citation>
    <scope>NUCLEOTIDE SEQUENCE [LARGE SCALE GENOMIC DNA]</scope>
    <source>
        <strain evidence="1 2">DAOM 194757</strain>
    </source>
</reference>
<keyword evidence="2" id="KW-1185">Reference proteome</keyword>
<sequence length="97" mass="11218">MVEWIPFDRLNNIKKIGQGGFSSVFSATWLDGIRKLDDKNVRTREPFSTVALKTLSDSKKNSPDFFKEFESHMKCNKVWGSKLQIYGLTQNTKQMNI</sequence>
<comment type="caution">
    <text evidence="1">The sequence shown here is derived from an EMBL/GenBank/DDBJ whole genome shotgun (WGS) entry which is preliminary data.</text>
</comment>
<evidence type="ECO:0000313" key="2">
    <source>
        <dbReference type="Proteomes" id="UP000266673"/>
    </source>
</evidence>
<dbReference type="AlphaFoldDB" id="A0A397TT59"/>
<evidence type="ECO:0000313" key="1">
    <source>
        <dbReference type="EMBL" id="RIB00118.1"/>
    </source>
</evidence>
<gene>
    <name evidence="1" type="ORF">C2G38_2235581</name>
</gene>